<name>A0A1I6AYB4_9PSEU</name>
<organism evidence="4 5">
    <name type="scientific">Amycolatopsis rubida</name>
    <dbReference type="NCBI Taxonomy" id="112413"/>
    <lineage>
        <taxon>Bacteria</taxon>
        <taxon>Bacillati</taxon>
        <taxon>Actinomycetota</taxon>
        <taxon>Actinomycetes</taxon>
        <taxon>Pseudonocardiales</taxon>
        <taxon>Pseudonocardiaceae</taxon>
        <taxon>Amycolatopsis</taxon>
    </lineage>
</organism>
<dbReference type="PANTHER" id="PTHR43022">
    <property type="entry name" value="PROTEIN SMF"/>
    <property type="match status" value="1"/>
</dbReference>
<dbReference type="Gene3D" id="3.40.50.450">
    <property type="match status" value="1"/>
</dbReference>
<dbReference type="RefSeq" id="WP_093576982.1">
    <property type="nucleotide sequence ID" value="NZ_FOWC01000021.1"/>
</dbReference>
<evidence type="ECO:0000259" key="3">
    <source>
        <dbReference type="Pfam" id="PF17782"/>
    </source>
</evidence>
<feature type="domain" description="DprA winged helix" evidence="3">
    <location>
        <begin position="320"/>
        <end position="376"/>
    </location>
</feature>
<evidence type="ECO:0000313" key="4">
    <source>
        <dbReference type="EMBL" id="SFQ73662.1"/>
    </source>
</evidence>
<dbReference type="NCBIfam" id="TIGR00732">
    <property type="entry name" value="dprA"/>
    <property type="match status" value="1"/>
</dbReference>
<reference evidence="5" key="1">
    <citation type="submission" date="2016-10" db="EMBL/GenBank/DDBJ databases">
        <authorList>
            <person name="Varghese N."/>
            <person name="Submissions S."/>
        </authorList>
    </citation>
    <scope>NUCLEOTIDE SEQUENCE [LARGE SCALE GENOMIC DNA]</scope>
    <source>
        <strain evidence="5">DSM 44637</strain>
    </source>
</reference>
<sequence length="390" mass="40247">MSVAVEDQTAATDSERLARAYLLGVAEPPAPHLLEFVGEHGPVAAAGRVQAGDCPEKVLRETAARRESTIAEQDLEEAAKAGARLVVPEDHEWPAWPLLSLAVATGNGVKHVAAPLGLWVRGDVSLAEVADRAVAVVGARMATDYGLHNAVEIGHALAARQVPVFSGAALGIDAAAHRGALSGGGVTVALLGCAVDYAYPAGNSDLLNRIVAEGGAIVSEYAPKTPPARHRFLVRNRLIAGLTDGTVVVEAGIRSGARNTATIAGALGKVVMALPGSVHSGSSAGCHALIRDCKATLVTSVDEVLETVGRFGTAAPAAEPNRRPTDNLGPEAARVYDALLPRAGRAPEEVAESAGVPVSRVRALLPALEIDGFAVRGETGWRQIVRTAIR</sequence>
<accession>A0A1I6AYB4</accession>
<dbReference type="STRING" id="112413.SAMN05421854_121132"/>
<proteinExistence type="inferred from homology"/>
<evidence type="ECO:0000259" key="2">
    <source>
        <dbReference type="Pfam" id="PF02481"/>
    </source>
</evidence>
<dbReference type="OrthoDB" id="9785707at2"/>
<dbReference type="GO" id="GO:0009294">
    <property type="term" value="P:DNA-mediated transformation"/>
    <property type="evidence" value="ECO:0007669"/>
    <property type="project" value="InterPro"/>
</dbReference>
<dbReference type="EMBL" id="FOWC01000021">
    <property type="protein sequence ID" value="SFQ73662.1"/>
    <property type="molecule type" value="Genomic_DNA"/>
</dbReference>
<evidence type="ECO:0000313" key="5">
    <source>
        <dbReference type="Proteomes" id="UP000199137"/>
    </source>
</evidence>
<dbReference type="PANTHER" id="PTHR43022:SF1">
    <property type="entry name" value="PROTEIN SMF"/>
    <property type="match status" value="1"/>
</dbReference>
<protein>
    <submittedName>
        <fullName evidence="4">DNA processing protein</fullName>
    </submittedName>
</protein>
<dbReference type="AlphaFoldDB" id="A0A1I6AYB4"/>
<dbReference type="Pfam" id="PF17782">
    <property type="entry name" value="WHD_DprA"/>
    <property type="match status" value="1"/>
</dbReference>
<comment type="similarity">
    <text evidence="1">Belongs to the DprA/Smf family.</text>
</comment>
<dbReference type="InterPro" id="IPR041614">
    <property type="entry name" value="DprA_WH"/>
</dbReference>
<dbReference type="InterPro" id="IPR003488">
    <property type="entry name" value="DprA"/>
</dbReference>
<evidence type="ECO:0000256" key="1">
    <source>
        <dbReference type="ARBA" id="ARBA00006525"/>
    </source>
</evidence>
<dbReference type="Pfam" id="PF02481">
    <property type="entry name" value="DNA_processg_A"/>
    <property type="match status" value="1"/>
</dbReference>
<dbReference type="Proteomes" id="UP000199137">
    <property type="component" value="Unassembled WGS sequence"/>
</dbReference>
<gene>
    <name evidence="4" type="ORF">SAMN05421854_121132</name>
</gene>
<dbReference type="SUPFAM" id="SSF102405">
    <property type="entry name" value="MCP/YpsA-like"/>
    <property type="match status" value="1"/>
</dbReference>
<feature type="domain" description="Smf/DprA SLOG" evidence="2">
    <location>
        <begin position="87"/>
        <end position="308"/>
    </location>
</feature>
<dbReference type="InterPro" id="IPR057666">
    <property type="entry name" value="DrpA_SLOG"/>
</dbReference>